<evidence type="ECO:0000259" key="7">
    <source>
        <dbReference type="PROSITE" id="PS50011"/>
    </source>
</evidence>
<proteinExistence type="predicted"/>
<keyword evidence="4 5" id="KW-0067">ATP-binding</keyword>
<evidence type="ECO:0000256" key="3">
    <source>
        <dbReference type="ARBA" id="ARBA00022777"/>
    </source>
</evidence>
<feature type="compositionally biased region" description="Low complexity" evidence="6">
    <location>
        <begin position="351"/>
        <end position="363"/>
    </location>
</feature>
<evidence type="ECO:0000313" key="8">
    <source>
        <dbReference type="EMBL" id="ODA33715.1"/>
    </source>
</evidence>
<dbReference type="OrthoDB" id="6111975at2"/>
<feature type="binding site" evidence="5">
    <location>
        <position position="98"/>
    </location>
    <ligand>
        <name>ATP</name>
        <dbReference type="ChEBI" id="CHEBI:30616"/>
    </ligand>
</feature>
<dbReference type="SMART" id="SM00220">
    <property type="entry name" value="S_TKc"/>
    <property type="match status" value="1"/>
</dbReference>
<keyword evidence="3" id="KW-0418">Kinase</keyword>
<dbReference type="PANTHER" id="PTHR43289">
    <property type="entry name" value="MITOGEN-ACTIVATED PROTEIN KINASE KINASE KINASE 20-RELATED"/>
    <property type="match status" value="1"/>
</dbReference>
<organism evidence="8 9">
    <name type="scientific">Planctopirus hydrillae</name>
    <dbReference type="NCBI Taxonomy" id="1841610"/>
    <lineage>
        <taxon>Bacteria</taxon>
        <taxon>Pseudomonadati</taxon>
        <taxon>Planctomycetota</taxon>
        <taxon>Planctomycetia</taxon>
        <taxon>Planctomycetales</taxon>
        <taxon>Planctomycetaceae</taxon>
        <taxon>Planctopirus</taxon>
    </lineage>
</organism>
<dbReference type="CDD" id="cd14014">
    <property type="entry name" value="STKc_PknB_like"/>
    <property type="match status" value="1"/>
</dbReference>
<dbReference type="EMBL" id="LYDR01000050">
    <property type="protein sequence ID" value="ODA33715.1"/>
    <property type="molecule type" value="Genomic_DNA"/>
</dbReference>
<dbReference type="STRING" id="1841610.A6X21_18485"/>
<dbReference type="InterPro" id="IPR017441">
    <property type="entry name" value="Protein_kinase_ATP_BS"/>
</dbReference>
<dbReference type="Pfam" id="PF00069">
    <property type="entry name" value="Pkinase"/>
    <property type="match status" value="1"/>
</dbReference>
<comment type="caution">
    <text evidence="8">The sequence shown here is derived from an EMBL/GenBank/DDBJ whole genome shotgun (WGS) entry which is preliminary data.</text>
</comment>
<dbReference type="GO" id="GO:0005524">
    <property type="term" value="F:ATP binding"/>
    <property type="evidence" value="ECO:0007669"/>
    <property type="project" value="UniProtKB-UniRule"/>
</dbReference>
<protein>
    <recommendedName>
        <fullName evidence="7">Protein kinase domain-containing protein</fullName>
    </recommendedName>
</protein>
<evidence type="ECO:0000256" key="4">
    <source>
        <dbReference type="ARBA" id="ARBA00022840"/>
    </source>
</evidence>
<dbReference type="Gene3D" id="3.30.200.20">
    <property type="entry name" value="Phosphorylase Kinase, domain 1"/>
    <property type="match status" value="1"/>
</dbReference>
<keyword evidence="2 5" id="KW-0547">Nucleotide-binding</keyword>
<dbReference type="SUPFAM" id="SSF56112">
    <property type="entry name" value="Protein kinase-like (PK-like)"/>
    <property type="match status" value="1"/>
</dbReference>
<accession>A0A1C3EKF9</accession>
<dbReference type="Gene3D" id="1.10.510.10">
    <property type="entry name" value="Transferase(Phosphotransferase) domain 1"/>
    <property type="match status" value="1"/>
</dbReference>
<dbReference type="GO" id="GO:0004674">
    <property type="term" value="F:protein serine/threonine kinase activity"/>
    <property type="evidence" value="ECO:0007669"/>
    <property type="project" value="TreeGrafter"/>
</dbReference>
<feature type="region of interest" description="Disordered" evidence="6">
    <location>
        <begin position="351"/>
        <end position="370"/>
    </location>
</feature>
<evidence type="ECO:0000256" key="5">
    <source>
        <dbReference type="PROSITE-ProRule" id="PRU10141"/>
    </source>
</evidence>
<gene>
    <name evidence="8" type="ORF">A6X21_18485</name>
</gene>
<dbReference type="Proteomes" id="UP000094828">
    <property type="component" value="Unassembled WGS sequence"/>
</dbReference>
<feature type="compositionally biased region" description="Polar residues" evidence="6">
    <location>
        <begin position="461"/>
        <end position="475"/>
    </location>
</feature>
<evidence type="ECO:0000256" key="1">
    <source>
        <dbReference type="ARBA" id="ARBA00022679"/>
    </source>
</evidence>
<sequence length="1344" mass="149505">MPLKVHELIDQMFQAGLITSSDQSELLDEARFPTAEHICRYLVKQGRLTAFQAQQCFAGKASQLVLGKYLLLEKLGQGGMGTVYKAQHTRMKRLVAIKVVSANLVKSDELRERFQREVEAAARLTHPNIVQAFDADEVRRLNFLVMEYVEGKDLQSKVSAAGPMPLETALDLICQTARGLEYAHQHGIVHRDIKPANILIDSHGCVKILDLGLARFTQESEARTDLTSTGTVMGTVDYMAPEQAENTKSVGPPADIYSLGCTLYYLLTGNTLYPGNSIIQRLVAHREAQIPSMIDKGLDVPQEVDQVFRKMVAKLPEDRYANMQEVIQAIENLGYLKSSKHATYVQRSSSTTTIGSTTGTGDTNPTKVETPFPIAEKTISNGEEPVESATTETILVHQVATLIGTDFPQEPSLIRPKRPKAKSRLPHGLKMMGGAALAGVLLIGLIWMALPKPKPVITALQSAENSSRSGTNSNPVEPVDKTSSTTTPETLQPITTVEQGYQFTGMGDRLEIPSLRLDESEPLTFEAWLDLPEFFPFSPADLMVIPGRTATGEPIERIVRFVFWDQPANGAAFRGRLHCDRRFVGGHLYDGVEISRYRSQKIHLAVVFTPELTNVFINGLQMAKSSTSQWHDNKGKPFFDGITCVGGGKEHMQTSQVRLYSCRFSNSARYRESFEPPAQFANDPSTLAYYELPAVASGQIEDLSGHHHHARLIPPNPMYRLPTEIAKQVISEGGFVDVIEPANPGTPFKADQVAKLPKLPFLLNAIEVSASDRTFSNNLVLLQQLKRFSDLRIPVDGLRLKDLKDLKHLNDLKFIYLRNSALTFTELRELAERFPALDMIVFNPLPASQHSLESWKNWKRLPVIQLPGVDLKSPRLDEIFALPQLREVRFYLDDISDLGDVERFYRVNPGLRITNWRKLVGVPPAIKEMESLVRSGWYGDMESKVKLKFPDAFTTLNSLTYVKSPTFREISRKEMASAIVVFFQAHDFNAADSRFEKGAGEEFRDLRSVSSMDLTRSNIGDETLQALCELRSLESLNLSSTQIQWATPLASGVFPRLKKLNLSNTDLNPLAWKNISQFPLLEVLDVSDSSFDDAALLEVSQSQSLQMIVAWQTRLTNAGINAALKSRPGLTVITRLQPFSTPDEAAAFLVLRHGGEVDLEMPDGSKVKVRSSANLPPVPYVLREVRLRDKLSFSDPHMPVLSQAKKIRHLEIAGLTGISDRALDEILNLKELEQLWVDQTSITSQGVAQLAKLTKLYRLAVTDSQLPAESGTLLAKFPALTYLTLCDVPSASRVIEAVKAKNLKTLSIIRYIDGQPSVELVEALKPFHSQCQVSFDYKPVTVSK</sequence>
<evidence type="ECO:0000313" key="9">
    <source>
        <dbReference type="Proteomes" id="UP000094828"/>
    </source>
</evidence>
<feature type="region of interest" description="Disordered" evidence="6">
    <location>
        <begin position="461"/>
        <end position="494"/>
    </location>
</feature>
<dbReference type="Gene3D" id="3.80.10.10">
    <property type="entry name" value="Ribonuclease Inhibitor"/>
    <property type="match status" value="2"/>
</dbReference>
<dbReference type="PANTHER" id="PTHR43289:SF6">
    <property type="entry name" value="SERINE_THREONINE-PROTEIN KINASE NEKL-3"/>
    <property type="match status" value="1"/>
</dbReference>
<feature type="compositionally biased region" description="Low complexity" evidence="6">
    <location>
        <begin position="485"/>
        <end position="494"/>
    </location>
</feature>
<feature type="domain" description="Protein kinase" evidence="7">
    <location>
        <begin position="69"/>
        <end position="344"/>
    </location>
</feature>
<dbReference type="InterPro" id="IPR000719">
    <property type="entry name" value="Prot_kinase_dom"/>
</dbReference>
<dbReference type="InterPro" id="IPR032675">
    <property type="entry name" value="LRR_dom_sf"/>
</dbReference>
<dbReference type="RefSeq" id="WP_068846852.1">
    <property type="nucleotide sequence ID" value="NZ_LYDR01000050.1"/>
</dbReference>
<keyword evidence="1" id="KW-0808">Transferase</keyword>
<evidence type="ECO:0000256" key="6">
    <source>
        <dbReference type="SAM" id="MobiDB-lite"/>
    </source>
</evidence>
<name>A0A1C3EKF9_9PLAN</name>
<dbReference type="PROSITE" id="PS00107">
    <property type="entry name" value="PROTEIN_KINASE_ATP"/>
    <property type="match status" value="1"/>
</dbReference>
<dbReference type="InterPro" id="IPR011009">
    <property type="entry name" value="Kinase-like_dom_sf"/>
</dbReference>
<dbReference type="PROSITE" id="PS00108">
    <property type="entry name" value="PROTEIN_KINASE_ST"/>
    <property type="match status" value="1"/>
</dbReference>
<dbReference type="PROSITE" id="PS50011">
    <property type="entry name" value="PROTEIN_KINASE_DOM"/>
    <property type="match status" value="1"/>
</dbReference>
<keyword evidence="9" id="KW-1185">Reference proteome</keyword>
<reference evidence="8 9" key="1">
    <citation type="submission" date="2016-05" db="EMBL/GenBank/DDBJ databases">
        <title>Genomic and physiological characterization of Planctopirus sp. isolated from fresh water lake.</title>
        <authorList>
            <person name="Subhash Y."/>
            <person name="Ramana C."/>
        </authorList>
    </citation>
    <scope>NUCLEOTIDE SEQUENCE [LARGE SCALE GENOMIC DNA]</scope>
    <source>
        <strain evidence="8 9">JC280</strain>
    </source>
</reference>
<dbReference type="SUPFAM" id="SSF52058">
    <property type="entry name" value="L domain-like"/>
    <property type="match status" value="1"/>
</dbReference>
<dbReference type="InterPro" id="IPR008271">
    <property type="entry name" value="Ser/Thr_kinase_AS"/>
</dbReference>
<evidence type="ECO:0000256" key="2">
    <source>
        <dbReference type="ARBA" id="ARBA00022741"/>
    </source>
</evidence>